<gene>
    <name evidence="2" type="ORF">EKH79_08945</name>
</gene>
<evidence type="ECO:0000313" key="2">
    <source>
        <dbReference type="EMBL" id="RUL64171.1"/>
    </source>
</evidence>
<evidence type="ECO:0000313" key="3">
    <source>
        <dbReference type="Proteomes" id="UP000267077"/>
    </source>
</evidence>
<evidence type="ECO:0000256" key="1">
    <source>
        <dbReference type="SAM" id="SignalP"/>
    </source>
</evidence>
<dbReference type="OrthoDB" id="5958313at2"/>
<reference evidence="2 3" key="1">
    <citation type="submission" date="2018-12" db="EMBL/GenBank/DDBJ databases">
        <title>Dyella dinghuensis sp. nov. DHOA06 and Dyella choica sp. nov. 4M-K27, isolated from forest soil.</title>
        <authorList>
            <person name="Qiu L.-H."/>
            <person name="Gao Z.-H."/>
        </authorList>
    </citation>
    <scope>NUCLEOTIDE SEQUENCE [LARGE SCALE GENOMIC DNA]</scope>
    <source>
        <strain evidence="2 3">DHOA06</strain>
    </source>
</reference>
<dbReference type="PROSITE" id="PS51257">
    <property type="entry name" value="PROKAR_LIPOPROTEIN"/>
    <property type="match status" value="1"/>
</dbReference>
<organism evidence="2 3">
    <name type="scientific">Dyella dinghuensis</name>
    <dbReference type="NCBI Taxonomy" id="1920169"/>
    <lineage>
        <taxon>Bacteria</taxon>
        <taxon>Pseudomonadati</taxon>
        <taxon>Pseudomonadota</taxon>
        <taxon>Gammaproteobacteria</taxon>
        <taxon>Lysobacterales</taxon>
        <taxon>Rhodanobacteraceae</taxon>
        <taxon>Dyella</taxon>
    </lineage>
</organism>
<dbReference type="GO" id="GO:0030288">
    <property type="term" value="C:outer membrane-bounded periplasmic space"/>
    <property type="evidence" value="ECO:0007669"/>
    <property type="project" value="TreeGrafter"/>
</dbReference>
<dbReference type="Gene3D" id="1.20.120.1490">
    <property type="match status" value="1"/>
</dbReference>
<name>A0A432LT79_9GAMM</name>
<keyword evidence="3" id="KW-1185">Reference proteome</keyword>
<dbReference type="PANTHER" id="PTHR38102:SF1">
    <property type="entry name" value="PERIPLASMIC CHAPERONE SPY"/>
    <property type="match status" value="1"/>
</dbReference>
<accession>A0A432LT79</accession>
<dbReference type="AlphaFoldDB" id="A0A432LT79"/>
<dbReference type="Proteomes" id="UP000267077">
    <property type="component" value="Unassembled WGS sequence"/>
</dbReference>
<feature type="chain" id="PRO_5019565661" description="Periplasmic heavy metal sensor" evidence="1">
    <location>
        <begin position="24"/>
        <end position="172"/>
    </location>
</feature>
<protein>
    <recommendedName>
        <fullName evidence="4">Periplasmic heavy metal sensor</fullName>
    </recommendedName>
</protein>
<dbReference type="PANTHER" id="PTHR38102">
    <property type="entry name" value="PERIPLASMIC CHAPERONE SPY"/>
    <property type="match status" value="1"/>
</dbReference>
<feature type="signal peptide" evidence="1">
    <location>
        <begin position="1"/>
        <end position="23"/>
    </location>
</feature>
<proteinExistence type="predicted"/>
<dbReference type="InterPro" id="IPR052211">
    <property type="entry name" value="Cpx_auxiliary_protein"/>
</dbReference>
<dbReference type="EMBL" id="RYZR01000005">
    <property type="protein sequence ID" value="RUL64171.1"/>
    <property type="molecule type" value="Genomic_DNA"/>
</dbReference>
<evidence type="ECO:0008006" key="4">
    <source>
        <dbReference type="Google" id="ProtNLM"/>
    </source>
</evidence>
<comment type="caution">
    <text evidence="2">The sequence shown here is derived from an EMBL/GenBank/DDBJ whole genome shotgun (WGS) entry which is preliminary data.</text>
</comment>
<keyword evidence="1" id="KW-0732">Signal</keyword>
<dbReference type="RefSeq" id="WP_126673450.1">
    <property type="nucleotide sequence ID" value="NZ_RYZR01000005.1"/>
</dbReference>
<dbReference type="GO" id="GO:0051082">
    <property type="term" value="F:unfolded protein binding"/>
    <property type="evidence" value="ECO:0007669"/>
    <property type="project" value="TreeGrafter"/>
</dbReference>
<sequence length="172" mass="17824">MRKTMTLSIILAAAIGCSALAFAQGGPGFGGPGGHGGHHGFHDGGLPLRGVTLTDTQKASIKSIKQSEFTSLKSQFEAVHQQRQAFEALSPSSSGYQAAAASLAQAEGQLTTARITAEAAADAQIYNSVLTGAQQTQVATNKANFQARQAEWQQFKAEHATQSTTSSSSSAQ</sequence>